<reference evidence="1" key="2">
    <citation type="submission" date="2022-01" db="EMBL/GenBank/DDBJ databases">
        <authorList>
            <person name="Yamashiro T."/>
            <person name="Shiraishi A."/>
            <person name="Satake H."/>
            <person name="Nakayama K."/>
        </authorList>
    </citation>
    <scope>NUCLEOTIDE SEQUENCE</scope>
</reference>
<dbReference type="EMBL" id="BQNB010011837">
    <property type="protein sequence ID" value="GJS95794.1"/>
    <property type="molecule type" value="Genomic_DNA"/>
</dbReference>
<evidence type="ECO:0000313" key="1">
    <source>
        <dbReference type="EMBL" id="GJS95794.1"/>
    </source>
</evidence>
<organism evidence="1 2">
    <name type="scientific">Tanacetum coccineum</name>
    <dbReference type="NCBI Taxonomy" id="301880"/>
    <lineage>
        <taxon>Eukaryota</taxon>
        <taxon>Viridiplantae</taxon>
        <taxon>Streptophyta</taxon>
        <taxon>Embryophyta</taxon>
        <taxon>Tracheophyta</taxon>
        <taxon>Spermatophyta</taxon>
        <taxon>Magnoliopsida</taxon>
        <taxon>eudicotyledons</taxon>
        <taxon>Gunneridae</taxon>
        <taxon>Pentapetalae</taxon>
        <taxon>asterids</taxon>
        <taxon>campanulids</taxon>
        <taxon>Asterales</taxon>
        <taxon>Asteraceae</taxon>
        <taxon>Asteroideae</taxon>
        <taxon>Anthemideae</taxon>
        <taxon>Anthemidinae</taxon>
        <taxon>Tanacetum</taxon>
    </lineage>
</organism>
<keyword evidence="2" id="KW-1185">Reference proteome</keyword>
<accession>A0ABQ4ZZQ4</accession>
<reference evidence="1" key="1">
    <citation type="journal article" date="2022" name="Int. J. Mol. Sci.">
        <title>Draft Genome of Tanacetum Coccineum: Genomic Comparison of Closely Related Tanacetum-Family Plants.</title>
        <authorList>
            <person name="Yamashiro T."/>
            <person name="Shiraishi A."/>
            <person name="Nakayama K."/>
            <person name="Satake H."/>
        </authorList>
    </citation>
    <scope>NUCLEOTIDE SEQUENCE</scope>
</reference>
<sequence>MTACHVAASDMSDMTGGRYEDSVRGCSVSGTRLQLSGAPRGCHVVTCGCHVADTQLTRVRWAPLLPRGNGCPMRTCHVAALTTDCAELYEVAGQSGPATWTKRPEWQLSMRVIRCFQKANDWQ</sequence>
<name>A0ABQ4ZZQ4_9ASTR</name>
<dbReference type="Proteomes" id="UP001151760">
    <property type="component" value="Unassembled WGS sequence"/>
</dbReference>
<evidence type="ECO:0000313" key="2">
    <source>
        <dbReference type="Proteomes" id="UP001151760"/>
    </source>
</evidence>
<proteinExistence type="predicted"/>
<gene>
    <name evidence="1" type="ORF">Tco_0802762</name>
</gene>
<protein>
    <submittedName>
        <fullName evidence="1">Uncharacterized protein</fullName>
    </submittedName>
</protein>
<comment type="caution">
    <text evidence="1">The sequence shown here is derived from an EMBL/GenBank/DDBJ whole genome shotgun (WGS) entry which is preliminary data.</text>
</comment>